<keyword evidence="4" id="KW-0539">Nucleus</keyword>
<dbReference type="EMBL" id="JAODUP010000155">
    <property type="protein sequence ID" value="KAK2159284.1"/>
    <property type="molecule type" value="Genomic_DNA"/>
</dbReference>
<dbReference type="GO" id="GO:0006281">
    <property type="term" value="P:DNA repair"/>
    <property type="evidence" value="ECO:0007669"/>
    <property type="project" value="TreeGrafter"/>
</dbReference>
<evidence type="ECO:0000313" key="8">
    <source>
        <dbReference type="Proteomes" id="UP001208570"/>
    </source>
</evidence>
<dbReference type="SUPFAM" id="SSF48371">
    <property type="entry name" value="ARM repeat"/>
    <property type="match status" value="1"/>
</dbReference>
<dbReference type="Pfam" id="PF20168">
    <property type="entry name" value="PDS5"/>
    <property type="match status" value="1"/>
</dbReference>
<keyword evidence="2" id="KW-0132">Cell division</keyword>
<gene>
    <name evidence="7" type="ORF">LSH36_155g04017</name>
</gene>
<evidence type="ECO:0000256" key="5">
    <source>
        <dbReference type="ARBA" id="ARBA00023306"/>
    </source>
</evidence>
<dbReference type="InterPro" id="IPR039776">
    <property type="entry name" value="Pds5"/>
</dbReference>
<evidence type="ECO:0000256" key="1">
    <source>
        <dbReference type="ARBA" id="ARBA00004123"/>
    </source>
</evidence>
<keyword evidence="8" id="KW-1185">Reference proteome</keyword>
<keyword evidence="3" id="KW-0498">Mitosis</keyword>
<dbReference type="AlphaFoldDB" id="A0AAD9JUA8"/>
<evidence type="ECO:0000256" key="3">
    <source>
        <dbReference type="ARBA" id="ARBA00022776"/>
    </source>
</evidence>
<evidence type="ECO:0000256" key="6">
    <source>
        <dbReference type="SAM" id="MobiDB-lite"/>
    </source>
</evidence>
<proteinExistence type="predicted"/>
<dbReference type="CDD" id="cd19953">
    <property type="entry name" value="PDS5"/>
    <property type="match status" value="1"/>
</dbReference>
<dbReference type="PANTHER" id="PTHR12663:SF0">
    <property type="entry name" value="PRECOCIOUS DISSOCIATION OF SISTERS 5, ISOFORM A"/>
    <property type="match status" value="1"/>
</dbReference>
<feature type="compositionally biased region" description="Polar residues" evidence="6">
    <location>
        <begin position="1132"/>
        <end position="1156"/>
    </location>
</feature>
<accession>A0AAD9JUA8</accession>
<reference evidence="7" key="1">
    <citation type="journal article" date="2023" name="Mol. Biol. Evol.">
        <title>Third-Generation Sequencing Reveals the Adaptive Role of the Epigenome in Three Deep-Sea Polychaetes.</title>
        <authorList>
            <person name="Perez M."/>
            <person name="Aroh O."/>
            <person name="Sun Y."/>
            <person name="Lan Y."/>
            <person name="Juniper S.K."/>
            <person name="Young C.R."/>
            <person name="Angers B."/>
            <person name="Qian P.Y."/>
        </authorList>
    </citation>
    <scope>NUCLEOTIDE SEQUENCE</scope>
    <source>
        <strain evidence="7">P08H-3</strain>
    </source>
</reference>
<dbReference type="PANTHER" id="PTHR12663">
    <property type="entry name" value="ANDROGEN INDUCED INHIBITOR OF PROLIFERATION AS3 / PDS5-RELATED"/>
    <property type="match status" value="1"/>
</dbReference>
<keyword evidence="5" id="KW-0131">Cell cycle</keyword>
<comment type="subcellular location">
    <subcellularLocation>
        <location evidence="1">Nucleus</location>
    </subcellularLocation>
</comment>
<dbReference type="InterPro" id="IPR016024">
    <property type="entry name" value="ARM-type_fold"/>
</dbReference>
<dbReference type="GO" id="GO:0051301">
    <property type="term" value="P:cell division"/>
    <property type="evidence" value="ECO:0007669"/>
    <property type="project" value="UniProtKB-KW"/>
</dbReference>
<evidence type="ECO:0000256" key="4">
    <source>
        <dbReference type="ARBA" id="ARBA00023242"/>
    </source>
</evidence>
<feature type="region of interest" description="Disordered" evidence="6">
    <location>
        <begin position="1132"/>
        <end position="1168"/>
    </location>
</feature>
<comment type="caution">
    <text evidence="7">The sequence shown here is derived from an EMBL/GenBank/DDBJ whole genome shotgun (WGS) entry which is preliminary data.</text>
</comment>
<sequence length="1168" mass="133798">MPKAFDKSPKITYPPGCKELNEELSKDELVRRLKLLARAFQEMGQDENNEYKQLALYLATEFFLDHCNKDVRLLVACCIADIFRIFAPEAPYTEPELLKEIFMFLTQQLRGLADPEAPSFKRYFYLLENLAWVKSFNICIELEDNQEVFCSLYKLMFSIVNDKHSSKVTNFMLDMMCPLIAEADSVSQELLDIIMANIIEPYKSQNKYAYNLAKDLLRRTSNAIEPYIQTFFNNALMLGKSSESEVSGRLYELIYELNTIAPNVLLAVLPQLEFKLKSSDATERKTVTRMLSRMFSEPGSDLAMQNKPLWLCFVGRFNDIDVDVRRICVQACQEFIVNHPELLRDIAEPLKQRQHDPDESVRMDVVQAVIAAAKREFNNITPELFDCVKERILDKKYKIRKEALMGLGLIYKRLMMKEEPGESEKDIISWIRNKILHAYYRTSLEDRILVERLLNTSLVPYCLEAEDRMKRLYILYGSVDDHAVKALHELLRTQCSLRSVLKNLLELHQKEPTDETRQLELNRAIQLARQLPESQKAQEYMKKFNRILSDDTRVRSILIRLVSPDCSCKKAEDYVKEVLKKMGNPIPQNHLYTHVKMLLERVAPVMIDNQAVVSLMKIIDDSICGLNEIGDDVMNASEKGLKLLLLLARMYPGSCQSEEVYAQLMAFVKHDDDTVSDLTLQVFVPIGTHLEMQFPNIYSSLLPVLQKFVKIGTPKQAKHAIRCIDKMCRNKQAIFSQIFEHLQKNMDLDSPNFLTSLVGIGHMAQLCPGEFATPVKGIVSRFIVKDLLMQDRSEFQPTTESWCDDHLVSEETQAKIQALKMVIRWLLGVKSNLNNSASSTLRLLYTLLLHDGDLMERGKINKAEMSRLRLQAGCCMLKLAQEPVYSELVSLEQFQTLALLLNDSSYQVRVRFARKLNAGLMTLKLPLQYLSIFSLAANDPVKERRLQCKVMLTNNITKRRDFLKQHSAAMTKLVAVLPEYVMPFTVHLLAHDPDLVSYTDVETLKNIRECLWFMMEPLIKSENYSFTFYKKMLETIKQTKDAQQPDSDEANYKLYAVCDLALNLVLTKTGNLVLKDFPAEPVLPNKLFTTADPNFPNQKIYLPPELMISSQKGKKVLMVPPMNKIVVTEKINGSNTVSEKGSSEPYTVSSNSSLASSPKEPSPAGQCQ</sequence>
<dbReference type="InterPro" id="IPR011989">
    <property type="entry name" value="ARM-like"/>
</dbReference>
<dbReference type="Proteomes" id="UP001208570">
    <property type="component" value="Unassembled WGS sequence"/>
</dbReference>
<evidence type="ECO:0000313" key="7">
    <source>
        <dbReference type="EMBL" id="KAK2159284.1"/>
    </source>
</evidence>
<dbReference type="GO" id="GO:0000785">
    <property type="term" value="C:chromatin"/>
    <property type="evidence" value="ECO:0007669"/>
    <property type="project" value="TreeGrafter"/>
</dbReference>
<evidence type="ECO:0000256" key="2">
    <source>
        <dbReference type="ARBA" id="ARBA00022618"/>
    </source>
</evidence>
<dbReference type="GO" id="GO:0007064">
    <property type="term" value="P:mitotic sister chromatid cohesion"/>
    <property type="evidence" value="ECO:0007669"/>
    <property type="project" value="InterPro"/>
</dbReference>
<protein>
    <submittedName>
        <fullName evidence="7">Uncharacterized protein</fullName>
    </submittedName>
</protein>
<organism evidence="7 8">
    <name type="scientific">Paralvinella palmiformis</name>
    <dbReference type="NCBI Taxonomy" id="53620"/>
    <lineage>
        <taxon>Eukaryota</taxon>
        <taxon>Metazoa</taxon>
        <taxon>Spiralia</taxon>
        <taxon>Lophotrochozoa</taxon>
        <taxon>Annelida</taxon>
        <taxon>Polychaeta</taxon>
        <taxon>Sedentaria</taxon>
        <taxon>Canalipalpata</taxon>
        <taxon>Terebellida</taxon>
        <taxon>Terebelliformia</taxon>
        <taxon>Alvinellidae</taxon>
        <taxon>Paralvinella</taxon>
    </lineage>
</organism>
<dbReference type="Gene3D" id="1.25.10.10">
    <property type="entry name" value="Leucine-rich Repeat Variant"/>
    <property type="match status" value="1"/>
</dbReference>
<name>A0AAD9JUA8_9ANNE</name>
<dbReference type="GO" id="GO:0005634">
    <property type="term" value="C:nucleus"/>
    <property type="evidence" value="ECO:0007669"/>
    <property type="project" value="UniProtKB-SubCell"/>
</dbReference>